<name>A0A4Z0GLQ8_9BACL</name>
<keyword evidence="3" id="KW-0805">Transcription regulation</keyword>
<dbReference type="Pfam" id="PF22381">
    <property type="entry name" value="Staph_reg_Sar_Rot"/>
    <property type="match status" value="1"/>
</dbReference>
<dbReference type="PROSITE" id="PS50995">
    <property type="entry name" value="HTH_MARR_2"/>
    <property type="match status" value="1"/>
</dbReference>
<sequence length="147" mass="16881">MLEKFLNLQDHLCFSLYACSRAISRMYRPLLKKLDLTYPQYLVLLVLWEKEQQTVKELGELLDLDSGTLTPLLKRMEGKKLIRRERPKTDERVVMVSLTEEGEALREEAVCIPASLFQSSGMSAEEIGALNETVKSLTERVSRFNSI</sequence>
<dbReference type="SMART" id="SM00347">
    <property type="entry name" value="HTH_MARR"/>
    <property type="match status" value="1"/>
</dbReference>
<dbReference type="OrthoDB" id="9806864at2"/>
<dbReference type="FunFam" id="1.10.10.10:FF:000163">
    <property type="entry name" value="MarR family transcriptional regulator"/>
    <property type="match status" value="1"/>
</dbReference>
<evidence type="ECO:0000256" key="2">
    <source>
        <dbReference type="ARBA" id="ARBA00022490"/>
    </source>
</evidence>
<evidence type="ECO:0000313" key="7">
    <source>
        <dbReference type="EMBL" id="TGA97701.1"/>
    </source>
</evidence>
<dbReference type="GO" id="GO:0003700">
    <property type="term" value="F:DNA-binding transcription factor activity"/>
    <property type="evidence" value="ECO:0007669"/>
    <property type="project" value="InterPro"/>
</dbReference>
<dbReference type="PANTHER" id="PTHR33164:SF5">
    <property type="entry name" value="ORGANIC HYDROPEROXIDE RESISTANCE TRANSCRIPTIONAL REGULATOR"/>
    <property type="match status" value="1"/>
</dbReference>
<keyword evidence="4" id="KW-0238">DNA-binding</keyword>
<dbReference type="EMBL" id="SRJD01000012">
    <property type="protein sequence ID" value="TGA97701.1"/>
    <property type="molecule type" value="Genomic_DNA"/>
</dbReference>
<proteinExistence type="predicted"/>
<dbReference type="SUPFAM" id="SSF46785">
    <property type="entry name" value="Winged helix' DNA-binding domain"/>
    <property type="match status" value="1"/>
</dbReference>
<dbReference type="InterPro" id="IPR039422">
    <property type="entry name" value="MarR/SlyA-like"/>
</dbReference>
<evidence type="ECO:0000256" key="4">
    <source>
        <dbReference type="ARBA" id="ARBA00023125"/>
    </source>
</evidence>
<gene>
    <name evidence="7" type="ORF">E4665_11400</name>
</gene>
<dbReference type="PANTHER" id="PTHR33164">
    <property type="entry name" value="TRANSCRIPTIONAL REGULATOR, MARR FAMILY"/>
    <property type="match status" value="1"/>
</dbReference>
<dbReference type="InterPro" id="IPR036388">
    <property type="entry name" value="WH-like_DNA-bd_sf"/>
</dbReference>
<evidence type="ECO:0000256" key="5">
    <source>
        <dbReference type="ARBA" id="ARBA00023163"/>
    </source>
</evidence>
<reference evidence="7 8" key="1">
    <citation type="journal article" date="2015" name="Int. J. Syst. Evol. Microbiol.">
        <title>Sporolactobacillus shoreae sp. nov. and Sporolactobacillus spathodeae sp. nov., two spore-forming lactic acid bacteria isolated from tree barks in Thailand.</title>
        <authorList>
            <person name="Thamacharoensuk T."/>
            <person name="Kitahara M."/>
            <person name="Ohkuma M."/>
            <person name="Thongchul N."/>
            <person name="Tanasupawat S."/>
        </authorList>
    </citation>
    <scope>NUCLEOTIDE SEQUENCE [LARGE SCALE GENOMIC DNA]</scope>
    <source>
        <strain evidence="7 8">BK92</strain>
    </source>
</reference>
<dbReference type="GO" id="GO:0005737">
    <property type="term" value="C:cytoplasm"/>
    <property type="evidence" value="ECO:0007669"/>
    <property type="project" value="UniProtKB-SubCell"/>
</dbReference>
<feature type="domain" description="HTH marR-type" evidence="6">
    <location>
        <begin position="9"/>
        <end position="139"/>
    </location>
</feature>
<accession>A0A4Z0GLQ8</accession>
<evidence type="ECO:0000259" key="6">
    <source>
        <dbReference type="PROSITE" id="PS50995"/>
    </source>
</evidence>
<comment type="subcellular location">
    <subcellularLocation>
        <location evidence="1">Cytoplasm</location>
    </subcellularLocation>
</comment>
<dbReference type="Proteomes" id="UP000298347">
    <property type="component" value="Unassembled WGS sequence"/>
</dbReference>
<dbReference type="RefSeq" id="WP_135348910.1">
    <property type="nucleotide sequence ID" value="NZ_SRJD01000012.1"/>
</dbReference>
<evidence type="ECO:0000256" key="1">
    <source>
        <dbReference type="ARBA" id="ARBA00004496"/>
    </source>
</evidence>
<dbReference type="PRINTS" id="PR00598">
    <property type="entry name" value="HTHMARR"/>
</dbReference>
<evidence type="ECO:0000256" key="3">
    <source>
        <dbReference type="ARBA" id="ARBA00023015"/>
    </source>
</evidence>
<dbReference type="InterPro" id="IPR036390">
    <property type="entry name" value="WH_DNA-bd_sf"/>
</dbReference>
<keyword evidence="2" id="KW-0963">Cytoplasm</keyword>
<dbReference type="GO" id="GO:0003677">
    <property type="term" value="F:DNA binding"/>
    <property type="evidence" value="ECO:0007669"/>
    <property type="project" value="UniProtKB-KW"/>
</dbReference>
<dbReference type="AlphaFoldDB" id="A0A4Z0GLQ8"/>
<comment type="caution">
    <text evidence="7">The sequence shown here is derived from an EMBL/GenBank/DDBJ whole genome shotgun (WGS) entry which is preliminary data.</text>
</comment>
<dbReference type="InterPro" id="IPR055166">
    <property type="entry name" value="Transc_reg_Sar_Rot_HTH"/>
</dbReference>
<dbReference type="Gene3D" id="1.10.10.10">
    <property type="entry name" value="Winged helix-like DNA-binding domain superfamily/Winged helix DNA-binding domain"/>
    <property type="match status" value="1"/>
</dbReference>
<dbReference type="GO" id="GO:0006950">
    <property type="term" value="P:response to stress"/>
    <property type="evidence" value="ECO:0007669"/>
    <property type="project" value="TreeGrafter"/>
</dbReference>
<dbReference type="InterPro" id="IPR000835">
    <property type="entry name" value="HTH_MarR-typ"/>
</dbReference>
<evidence type="ECO:0000313" key="8">
    <source>
        <dbReference type="Proteomes" id="UP000298347"/>
    </source>
</evidence>
<keyword evidence="8" id="KW-1185">Reference proteome</keyword>
<organism evidence="7 8">
    <name type="scientific">Sporolactobacillus shoreae</name>
    <dbReference type="NCBI Taxonomy" id="1465501"/>
    <lineage>
        <taxon>Bacteria</taxon>
        <taxon>Bacillati</taxon>
        <taxon>Bacillota</taxon>
        <taxon>Bacilli</taxon>
        <taxon>Bacillales</taxon>
        <taxon>Sporolactobacillaceae</taxon>
        <taxon>Sporolactobacillus</taxon>
    </lineage>
</organism>
<keyword evidence="5" id="KW-0804">Transcription</keyword>
<protein>
    <submittedName>
        <fullName evidence="7">MarR family transcriptional regulator</fullName>
    </submittedName>
</protein>